<evidence type="ECO:0000256" key="1">
    <source>
        <dbReference type="SAM" id="MobiDB-lite"/>
    </source>
</evidence>
<organism evidence="3 4">
    <name type="scientific">Crucibulum laeve</name>
    <dbReference type="NCBI Taxonomy" id="68775"/>
    <lineage>
        <taxon>Eukaryota</taxon>
        <taxon>Fungi</taxon>
        <taxon>Dikarya</taxon>
        <taxon>Basidiomycota</taxon>
        <taxon>Agaricomycotina</taxon>
        <taxon>Agaricomycetes</taxon>
        <taxon>Agaricomycetidae</taxon>
        <taxon>Agaricales</taxon>
        <taxon>Agaricineae</taxon>
        <taxon>Nidulariaceae</taxon>
        <taxon>Crucibulum</taxon>
    </lineage>
</organism>
<keyword evidence="4" id="KW-1185">Reference proteome</keyword>
<evidence type="ECO:0000256" key="2">
    <source>
        <dbReference type="SAM" id="SignalP"/>
    </source>
</evidence>
<sequence>MRRTSIFVTSSIAAAGFVSALPANYECRVVARDLHEYGNRAIPGQYPDQPHPLMKYANGVSRYPGWLDRHRDKAHTSHSISQTTHTISSTATKTRKSQPTAKCPNPVHIPLGLGVVYEPVPNQGHEMHQHNRPAFARSDLYT</sequence>
<protein>
    <submittedName>
        <fullName evidence="3">Uncharacterized protein</fullName>
    </submittedName>
</protein>
<reference evidence="3 4" key="1">
    <citation type="journal article" date="2019" name="Nat. Ecol. Evol.">
        <title>Megaphylogeny resolves global patterns of mushroom evolution.</title>
        <authorList>
            <person name="Varga T."/>
            <person name="Krizsan K."/>
            <person name="Foldi C."/>
            <person name="Dima B."/>
            <person name="Sanchez-Garcia M."/>
            <person name="Sanchez-Ramirez S."/>
            <person name="Szollosi G.J."/>
            <person name="Szarkandi J.G."/>
            <person name="Papp V."/>
            <person name="Albert L."/>
            <person name="Andreopoulos W."/>
            <person name="Angelini C."/>
            <person name="Antonin V."/>
            <person name="Barry K.W."/>
            <person name="Bougher N.L."/>
            <person name="Buchanan P."/>
            <person name="Buyck B."/>
            <person name="Bense V."/>
            <person name="Catcheside P."/>
            <person name="Chovatia M."/>
            <person name="Cooper J."/>
            <person name="Damon W."/>
            <person name="Desjardin D."/>
            <person name="Finy P."/>
            <person name="Geml J."/>
            <person name="Haridas S."/>
            <person name="Hughes K."/>
            <person name="Justo A."/>
            <person name="Karasinski D."/>
            <person name="Kautmanova I."/>
            <person name="Kiss B."/>
            <person name="Kocsube S."/>
            <person name="Kotiranta H."/>
            <person name="LaButti K.M."/>
            <person name="Lechner B.E."/>
            <person name="Liimatainen K."/>
            <person name="Lipzen A."/>
            <person name="Lukacs Z."/>
            <person name="Mihaltcheva S."/>
            <person name="Morgado L.N."/>
            <person name="Niskanen T."/>
            <person name="Noordeloos M.E."/>
            <person name="Ohm R.A."/>
            <person name="Ortiz-Santana B."/>
            <person name="Ovrebo C."/>
            <person name="Racz N."/>
            <person name="Riley R."/>
            <person name="Savchenko A."/>
            <person name="Shiryaev A."/>
            <person name="Soop K."/>
            <person name="Spirin V."/>
            <person name="Szebenyi C."/>
            <person name="Tomsovsky M."/>
            <person name="Tulloss R.E."/>
            <person name="Uehling J."/>
            <person name="Grigoriev I.V."/>
            <person name="Vagvolgyi C."/>
            <person name="Papp T."/>
            <person name="Martin F.M."/>
            <person name="Miettinen O."/>
            <person name="Hibbett D.S."/>
            <person name="Nagy L.G."/>
        </authorList>
    </citation>
    <scope>NUCLEOTIDE SEQUENCE [LARGE SCALE GENOMIC DNA]</scope>
    <source>
        <strain evidence="3 4">CBS 166.37</strain>
    </source>
</reference>
<accession>A0A5C3LJV8</accession>
<dbReference type="EMBL" id="ML213649">
    <property type="protein sequence ID" value="TFK33394.1"/>
    <property type="molecule type" value="Genomic_DNA"/>
</dbReference>
<feature type="region of interest" description="Disordered" evidence="1">
    <location>
        <begin position="74"/>
        <end position="105"/>
    </location>
</feature>
<dbReference type="Proteomes" id="UP000308652">
    <property type="component" value="Unassembled WGS sequence"/>
</dbReference>
<feature type="chain" id="PRO_5022674733" evidence="2">
    <location>
        <begin position="21"/>
        <end position="142"/>
    </location>
</feature>
<feature type="signal peptide" evidence="2">
    <location>
        <begin position="1"/>
        <end position="20"/>
    </location>
</feature>
<evidence type="ECO:0000313" key="3">
    <source>
        <dbReference type="EMBL" id="TFK33394.1"/>
    </source>
</evidence>
<evidence type="ECO:0000313" key="4">
    <source>
        <dbReference type="Proteomes" id="UP000308652"/>
    </source>
</evidence>
<gene>
    <name evidence="3" type="ORF">BDQ12DRAFT_691204</name>
</gene>
<keyword evidence="2" id="KW-0732">Signal</keyword>
<feature type="non-terminal residue" evidence="3">
    <location>
        <position position="142"/>
    </location>
</feature>
<dbReference type="AlphaFoldDB" id="A0A5C3LJV8"/>
<proteinExistence type="predicted"/>
<feature type="compositionally biased region" description="Low complexity" evidence="1">
    <location>
        <begin position="77"/>
        <end position="92"/>
    </location>
</feature>
<name>A0A5C3LJV8_9AGAR</name>